<accession>A0A5C3MWV2</accession>
<protein>
    <submittedName>
        <fullName evidence="1">Uncharacterized protein</fullName>
    </submittedName>
</protein>
<evidence type="ECO:0000313" key="2">
    <source>
        <dbReference type="Proteomes" id="UP000305948"/>
    </source>
</evidence>
<gene>
    <name evidence="1" type="ORF">OE88DRAFT_413884</name>
</gene>
<keyword evidence="2" id="KW-1185">Reference proteome</keyword>
<dbReference type="AlphaFoldDB" id="A0A5C3MWV2"/>
<dbReference type="Proteomes" id="UP000305948">
    <property type="component" value="Unassembled WGS sequence"/>
</dbReference>
<reference evidence="1 2" key="1">
    <citation type="journal article" date="2019" name="Nat. Ecol. Evol.">
        <title>Megaphylogeny resolves global patterns of mushroom evolution.</title>
        <authorList>
            <person name="Varga T."/>
            <person name="Krizsan K."/>
            <person name="Foldi C."/>
            <person name="Dima B."/>
            <person name="Sanchez-Garcia M."/>
            <person name="Sanchez-Ramirez S."/>
            <person name="Szollosi G.J."/>
            <person name="Szarkandi J.G."/>
            <person name="Papp V."/>
            <person name="Albert L."/>
            <person name="Andreopoulos W."/>
            <person name="Angelini C."/>
            <person name="Antonin V."/>
            <person name="Barry K.W."/>
            <person name="Bougher N.L."/>
            <person name="Buchanan P."/>
            <person name="Buyck B."/>
            <person name="Bense V."/>
            <person name="Catcheside P."/>
            <person name="Chovatia M."/>
            <person name="Cooper J."/>
            <person name="Damon W."/>
            <person name="Desjardin D."/>
            <person name="Finy P."/>
            <person name="Geml J."/>
            <person name="Haridas S."/>
            <person name="Hughes K."/>
            <person name="Justo A."/>
            <person name="Karasinski D."/>
            <person name="Kautmanova I."/>
            <person name="Kiss B."/>
            <person name="Kocsube S."/>
            <person name="Kotiranta H."/>
            <person name="LaButti K.M."/>
            <person name="Lechner B.E."/>
            <person name="Liimatainen K."/>
            <person name="Lipzen A."/>
            <person name="Lukacs Z."/>
            <person name="Mihaltcheva S."/>
            <person name="Morgado L.N."/>
            <person name="Niskanen T."/>
            <person name="Noordeloos M.E."/>
            <person name="Ohm R.A."/>
            <person name="Ortiz-Santana B."/>
            <person name="Ovrebo C."/>
            <person name="Racz N."/>
            <person name="Riley R."/>
            <person name="Savchenko A."/>
            <person name="Shiryaev A."/>
            <person name="Soop K."/>
            <person name="Spirin V."/>
            <person name="Szebenyi C."/>
            <person name="Tomsovsky M."/>
            <person name="Tulloss R.E."/>
            <person name="Uehling J."/>
            <person name="Grigoriev I.V."/>
            <person name="Vagvolgyi C."/>
            <person name="Papp T."/>
            <person name="Martin F.M."/>
            <person name="Miettinen O."/>
            <person name="Hibbett D.S."/>
            <person name="Nagy L.G."/>
        </authorList>
    </citation>
    <scope>NUCLEOTIDE SEQUENCE [LARGE SCALE GENOMIC DNA]</scope>
    <source>
        <strain evidence="1 2">OMC1185</strain>
    </source>
</reference>
<evidence type="ECO:0000313" key="1">
    <source>
        <dbReference type="EMBL" id="TFK49352.1"/>
    </source>
</evidence>
<sequence>MRLSRRTSYNQTRLTLLGYRSVPYAPDTMRNVPLFSEGTERLKLPRKNKYAGRLRLKLPIRPPELLVIDVALGATWTWPKLVSSRPIPMRTKQYTTYILLGRPDAIGISMASLTTNPRQ</sequence>
<dbReference type="EMBL" id="ML213516">
    <property type="protein sequence ID" value="TFK49352.1"/>
    <property type="molecule type" value="Genomic_DNA"/>
</dbReference>
<organism evidence="1 2">
    <name type="scientific">Heliocybe sulcata</name>
    <dbReference type="NCBI Taxonomy" id="5364"/>
    <lineage>
        <taxon>Eukaryota</taxon>
        <taxon>Fungi</taxon>
        <taxon>Dikarya</taxon>
        <taxon>Basidiomycota</taxon>
        <taxon>Agaricomycotina</taxon>
        <taxon>Agaricomycetes</taxon>
        <taxon>Gloeophyllales</taxon>
        <taxon>Gloeophyllaceae</taxon>
        <taxon>Heliocybe</taxon>
    </lineage>
</organism>
<proteinExistence type="predicted"/>
<name>A0A5C3MWV2_9AGAM</name>